<evidence type="ECO:0000313" key="1">
    <source>
        <dbReference type="EMBL" id="CAH1445926.1"/>
    </source>
</evidence>
<protein>
    <submittedName>
        <fullName evidence="1">Uncharacterized protein</fullName>
    </submittedName>
</protein>
<dbReference type="EMBL" id="CAKMRJ010005523">
    <property type="protein sequence ID" value="CAH1445926.1"/>
    <property type="molecule type" value="Genomic_DNA"/>
</dbReference>
<dbReference type="AlphaFoldDB" id="A0AAU9P7J7"/>
<evidence type="ECO:0000313" key="2">
    <source>
        <dbReference type="Proteomes" id="UP001157418"/>
    </source>
</evidence>
<accession>A0AAU9P7J7</accession>
<dbReference type="Proteomes" id="UP001157418">
    <property type="component" value="Unassembled WGS sequence"/>
</dbReference>
<sequence>MKKTEVVAVSVDPNFSAYLHNDFLSVVPGKKDSGIMLQRNKRQFSGMDESSAISAAIEGVHVVNGLEYKMSCSSSKPRAKPILLSEGVVQMLSKVLNTSHKLNWCIHVCRSTSLLSDSR</sequence>
<reference evidence="1 2" key="1">
    <citation type="submission" date="2022-01" db="EMBL/GenBank/DDBJ databases">
        <authorList>
            <person name="Xiong W."/>
            <person name="Schranz E."/>
        </authorList>
    </citation>
    <scope>NUCLEOTIDE SEQUENCE [LARGE SCALE GENOMIC DNA]</scope>
</reference>
<keyword evidence="2" id="KW-1185">Reference proteome</keyword>
<name>A0AAU9P7J7_9ASTR</name>
<comment type="caution">
    <text evidence="1">The sequence shown here is derived from an EMBL/GenBank/DDBJ whole genome shotgun (WGS) entry which is preliminary data.</text>
</comment>
<proteinExistence type="predicted"/>
<organism evidence="1 2">
    <name type="scientific">Lactuca virosa</name>
    <dbReference type="NCBI Taxonomy" id="75947"/>
    <lineage>
        <taxon>Eukaryota</taxon>
        <taxon>Viridiplantae</taxon>
        <taxon>Streptophyta</taxon>
        <taxon>Embryophyta</taxon>
        <taxon>Tracheophyta</taxon>
        <taxon>Spermatophyta</taxon>
        <taxon>Magnoliopsida</taxon>
        <taxon>eudicotyledons</taxon>
        <taxon>Gunneridae</taxon>
        <taxon>Pentapetalae</taxon>
        <taxon>asterids</taxon>
        <taxon>campanulids</taxon>
        <taxon>Asterales</taxon>
        <taxon>Asteraceae</taxon>
        <taxon>Cichorioideae</taxon>
        <taxon>Cichorieae</taxon>
        <taxon>Lactucinae</taxon>
        <taxon>Lactuca</taxon>
    </lineage>
</organism>
<gene>
    <name evidence="1" type="ORF">LVIROSA_LOCUS31660</name>
</gene>